<name>A0AAD7WZ87_9TELE</name>
<dbReference type="EMBL" id="JAINUG010000013">
    <property type="protein sequence ID" value="KAJ8414465.1"/>
    <property type="molecule type" value="Genomic_DNA"/>
</dbReference>
<keyword evidence="3" id="KW-1185">Reference proteome</keyword>
<evidence type="ECO:0000256" key="1">
    <source>
        <dbReference type="SAM" id="MobiDB-lite"/>
    </source>
</evidence>
<protein>
    <submittedName>
        <fullName evidence="2">Uncharacterized protein</fullName>
    </submittedName>
</protein>
<comment type="caution">
    <text evidence="2">The sequence shown here is derived from an EMBL/GenBank/DDBJ whole genome shotgun (WGS) entry which is preliminary data.</text>
</comment>
<dbReference type="Proteomes" id="UP001221898">
    <property type="component" value="Unassembled WGS sequence"/>
</dbReference>
<proteinExistence type="predicted"/>
<feature type="region of interest" description="Disordered" evidence="1">
    <location>
        <begin position="41"/>
        <end position="78"/>
    </location>
</feature>
<evidence type="ECO:0000313" key="3">
    <source>
        <dbReference type="Proteomes" id="UP001221898"/>
    </source>
</evidence>
<reference evidence="2" key="1">
    <citation type="journal article" date="2023" name="Science">
        <title>Genome structures resolve the early diversification of teleost fishes.</title>
        <authorList>
            <person name="Parey E."/>
            <person name="Louis A."/>
            <person name="Montfort J."/>
            <person name="Bouchez O."/>
            <person name="Roques C."/>
            <person name="Iampietro C."/>
            <person name="Lluch J."/>
            <person name="Castinel A."/>
            <person name="Donnadieu C."/>
            <person name="Desvignes T."/>
            <person name="Floi Bucao C."/>
            <person name="Jouanno E."/>
            <person name="Wen M."/>
            <person name="Mejri S."/>
            <person name="Dirks R."/>
            <person name="Jansen H."/>
            <person name="Henkel C."/>
            <person name="Chen W.J."/>
            <person name="Zahm M."/>
            <person name="Cabau C."/>
            <person name="Klopp C."/>
            <person name="Thompson A.W."/>
            <person name="Robinson-Rechavi M."/>
            <person name="Braasch I."/>
            <person name="Lecointre G."/>
            <person name="Bobe J."/>
            <person name="Postlethwait J.H."/>
            <person name="Berthelot C."/>
            <person name="Roest Crollius H."/>
            <person name="Guiguen Y."/>
        </authorList>
    </citation>
    <scope>NUCLEOTIDE SEQUENCE</scope>
    <source>
        <strain evidence="2">NC1722</strain>
    </source>
</reference>
<dbReference type="AlphaFoldDB" id="A0AAD7WZ87"/>
<evidence type="ECO:0000313" key="2">
    <source>
        <dbReference type="EMBL" id="KAJ8414465.1"/>
    </source>
</evidence>
<gene>
    <name evidence="2" type="ORF">AAFF_G00053350</name>
</gene>
<sequence>MPGWGREVVLHQDRLAPYQPLAQPAAEAAAAIPIYYSRDIDPKSRRTGDQYPGGCRTLRAKDVTAEPLSGEQTWTKPD</sequence>
<organism evidence="2 3">
    <name type="scientific">Aldrovandia affinis</name>
    <dbReference type="NCBI Taxonomy" id="143900"/>
    <lineage>
        <taxon>Eukaryota</taxon>
        <taxon>Metazoa</taxon>
        <taxon>Chordata</taxon>
        <taxon>Craniata</taxon>
        <taxon>Vertebrata</taxon>
        <taxon>Euteleostomi</taxon>
        <taxon>Actinopterygii</taxon>
        <taxon>Neopterygii</taxon>
        <taxon>Teleostei</taxon>
        <taxon>Notacanthiformes</taxon>
        <taxon>Halosauridae</taxon>
        <taxon>Aldrovandia</taxon>
    </lineage>
</organism>
<accession>A0AAD7WZ87</accession>